<dbReference type="RefSeq" id="WP_193180193.1">
    <property type="nucleotide sequence ID" value="NZ_JACVXA010000009.1"/>
</dbReference>
<dbReference type="InterPro" id="IPR036527">
    <property type="entry name" value="SCP2_sterol-bd_dom_sf"/>
</dbReference>
<dbReference type="Proteomes" id="UP000609121">
    <property type="component" value="Unassembled WGS sequence"/>
</dbReference>
<dbReference type="EMBL" id="JACVXA010000009">
    <property type="protein sequence ID" value="MBE3637505.1"/>
    <property type="molecule type" value="Genomic_DNA"/>
</dbReference>
<accession>A0A8J6Z6S4</accession>
<comment type="caution">
    <text evidence="2">The sequence shown here is derived from an EMBL/GenBank/DDBJ whole genome shotgun (WGS) entry which is preliminary data.</text>
</comment>
<proteinExistence type="predicted"/>
<feature type="domain" description="SCP2" evidence="1">
    <location>
        <begin position="36"/>
        <end position="94"/>
    </location>
</feature>
<evidence type="ECO:0000313" key="3">
    <source>
        <dbReference type="Proteomes" id="UP000609121"/>
    </source>
</evidence>
<evidence type="ECO:0000259" key="1">
    <source>
        <dbReference type="Pfam" id="PF02036"/>
    </source>
</evidence>
<keyword evidence="3" id="KW-1185">Reference proteome</keyword>
<gene>
    <name evidence="2" type="ORF">ICN82_04720</name>
</gene>
<name>A0A8J6Z6S4_9RHOB</name>
<dbReference type="Gene3D" id="3.30.1050.10">
    <property type="entry name" value="SCP2 sterol-binding domain"/>
    <property type="match status" value="1"/>
</dbReference>
<dbReference type="SUPFAM" id="SSF55718">
    <property type="entry name" value="SCP-like"/>
    <property type="match status" value="1"/>
</dbReference>
<protein>
    <submittedName>
        <fullName evidence="2">SCP2 sterol-binding domain-containing protein</fullName>
    </submittedName>
</protein>
<reference evidence="2" key="1">
    <citation type="submission" date="2020-09" db="EMBL/GenBank/DDBJ databases">
        <title>A novel bacterium of genus Mangrovicoccus, isolated from South China Sea.</title>
        <authorList>
            <person name="Huang H."/>
            <person name="Mo K."/>
            <person name="Hu Y."/>
        </authorList>
    </citation>
    <scope>NUCLEOTIDE SEQUENCE</scope>
    <source>
        <strain evidence="2">HB182678</strain>
    </source>
</reference>
<sequence>MSNVIDGAVTALRAKLGDGFDGSAKFHILDEGCIVADGAGVREADEETDVTLSADRETFEAMLAGELDPSSAFMSGRLKIEGDMGAAMKLGAALSG</sequence>
<evidence type="ECO:0000313" key="2">
    <source>
        <dbReference type="EMBL" id="MBE3637505.1"/>
    </source>
</evidence>
<dbReference type="AlphaFoldDB" id="A0A8J6Z6S4"/>
<dbReference type="Pfam" id="PF02036">
    <property type="entry name" value="SCP2"/>
    <property type="match status" value="1"/>
</dbReference>
<dbReference type="InterPro" id="IPR003033">
    <property type="entry name" value="SCP2_sterol-bd_dom"/>
</dbReference>
<organism evidence="2 3">
    <name type="scientific">Mangrovicoccus algicola</name>
    <dbReference type="NCBI Taxonomy" id="2771008"/>
    <lineage>
        <taxon>Bacteria</taxon>
        <taxon>Pseudomonadati</taxon>
        <taxon>Pseudomonadota</taxon>
        <taxon>Alphaproteobacteria</taxon>
        <taxon>Rhodobacterales</taxon>
        <taxon>Paracoccaceae</taxon>
        <taxon>Mangrovicoccus</taxon>
    </lineage>
</organism>